<gene>
    <name evidence="2" type="ORF">DW687_08230</name>
</gene>
<proteinExistence type="predicted"/>
<dbReference type="InterPro" id="IPR053827">
    <property type="entry name" value="Gp10_C"/>
</dbReference>
<dbReference type="Pfam" id="PF21939">
    <property type="entry name" value="Gp10_C"/>
    <property type="match status" value="1"/>
</dbReference>
<dbReference type="RefSeq" id="WP_117532383.1">
    <property type="nucleotide sequence ID" value="NZ_QUSM01000004.1"/>
</dbReference>
<comment type="caution">
    <text evidence="2">The sequence shown here is derived from an EMBL/GenBank/DDBJ whole genome shotgun (WGS) entry which is preliminary data.</text>
</comment>
<accession>A0A3E3DXR8</accession>
<sequence>MATVKGNYSGGSSYDLYVSCVTNSQNIEKNTSNVTFTFGMYKAGSNSQSYNLNSHTFTYSINGTKYTKSVSFDFRSKGTGTYNKLFSVTLNITHGSDGKKSVSVSASHPTGISLGTGKVSTSFALKTIPRASAPTVSPTSQSLGNSITINTNRKSTSFTHKVVCTIGSYSKTISSVGGSTSFSLDKAIANQLPNATSGKVNVTCTTYSGSTNVGSKTTSFTVTVPNNNDFKPKKPTNTFVGNKLCQGFYVQNVSILNTTISSVGIYNSTIKNYSLNIGGKTYSSTSSKFSSSALPSSGEVAITSTVKDSRGYSNTSDASKITVYPYSVPTVTNFSAVRTDDNGSSLNISFDMALSAVNNKNNLKFDLYSKKCSEDGEPAHIHSGNIVLLDEGELPIGDNVLSYFNTESRVTKPISVEVPSLTGIPFSSDESFDIIAKFSDFNHTFEQSFILQTKFVTVDFKAGGKGVAIGKYSEEDAFEVDIPAVFHKSVEGLGLIDSMYPVGSIYQTTNASFDPNTEWGGKWRKLEGVFLLGSNSSYKISSDIKDGGEASHKLTVSEMPSHNHPITVNIRNANGNMGTFFCAGTTAWDSAYFQGDITLKRNYSVSNTTPDNAWKKLSWHFSHDHSASSDSIGGSGVHNNMPPYKVVNIWERIE</sequence>
<evidence type="ECO:0000313" key="3">
    <source>
        <dbReference type="Proteomes" id="UP000261212"/>
    </source>
</evidence>
<dbReference type="Proteomes" id="UP000261212">
    <property type="component" value="Unassembled WGS sequence"/>
</dbReference>
<dbReference type="SUPFAM" id="SSF88874">
    <property type="entry name" value="Receptor-binding domain of short tail fibre protein gp12"/>
    <property type="match status" value="1"/>
</dbReference>
<evidence type="ECO:0000313" key="2">
    <source>
        <dbReference type="EMBL" id="RGD73759.1"/>
    </source>
</evidence>
<dbReference type="AlphaFoldDB" id="A0A3E3DXR8"/>
<protein>
    <recommendedName>
        <fullName evidence="1">Baseplate structural protein Gp10 C-terminal domain-containing protein</fullName>
    </recommendedName>
</protein>
<reference evidence="2 3" key="1">
    <citation type="submission" date="2018-08" db="EMBL/GenBank/DDBJ databases">
        <title>A genome reference for cultivated species of the human gut microbiota.</title>
        <authorList>
            <person name="Zou Y."/>
            <person name="Xue W."/>
            <person name="Luo G."/>
        </authorList>
    </citation>
    <scope>NUCLEOTIDE SEQUENCE [LARGE SCALE GENOMIC DNA]</scope>
    <source>
        <strain evidence="2 3">AM25-6</strain>
    </source>
</reference>
<dbReference type="InterPro" id="IPR008577">
    <property type="entry name" value="DUF859"/>
</dbReference>
<organism evidence="2 3">
    <name type="scientific">Anaerofustis stercorihominis</name>
    <dbReference type="NCBI Taxonomy" id="214853"/>
    <lineage>
        <taxon>Bacteria</taxon>
        <taxon>Bacillati</taxon>
        <taxon>Bacillota</taxon>
        <taxon>Clostridia</taxon>
        <taxon>Eubacteriales</taxon>
        <taxon>Eubacteriaceae</taxon>
        <taxon>Anaerofustis</taxon>
    </lineage>
</organism>
<feature type="domain" description="Baseplate structural protein Gp10 C-terminal" evidence="1">
    <location>
        <begin position="495"/>
        <end position="653"/>
    </location>
</feature>
<name>A0A3E3DXR8_9FIRM</name>
<evidence type="ECO:0000259" key="1">
    <source>
        <dbReference type="Pfam" id="PF21939"/>
    </source>
</evidence>
<dbReference type="EMBL" id="QUSM01000004">
    <property type="protein sequence ID" value="RGD73759.1"/>
    <property type="molecule type" value="Genomic_DNA"/>
</dbReference>
<dbReference type="Pfam" id="PF05895">
    <property type="entry name" value="DUF859"/>
    <property type="match status" value="1"/>
</dbReference>